<dbReference type="EMBL" id="CSUW01000016">
    <property type="protein sequence ID" value="CPT66676.1"/>
    <property type="molecule type" value="Genomic_DNA"/>
</dbReference>
<accession>A0AB33T8L8</accession>
<dbReference type="RefSeq" id="WP_052536756.1">
    <property type="nucleotide sequence ID" value="NZ_CP014951.1"/>
</dbReference>
<proteinExistence type="predicted"/>
<reference evidence="1 2" key="1">
    <citation type="submission" date="2015-03" db="EMBL/GenBank/DDBJ databases">
        <authorList>
            <consortium name="Pathogen Informatics"/>
            <person name="Murphy D."/>
        </authorList>
    </citation>
    <scope>NUCLEOTIDE SEQUENCE [LARGE SCALE GENOMIC DNA]</scope>
    <source>
        <strain evidence="1 2">PAP036</strain>
    </source>
</reference>
<evidence type="ECO:0000313" key="2">
    <source>
        <dbReference type="Proteomes" id="UP000038487"/>
    </source>
</evidence>
<protein>
    <submittedName>
        <fullName evidence="1">Uncharacterized protein</fullName>
    </submittedName>
</protein>
<comment type="caution">
    <text evidence="1">The sequence shown here is derived from an EMBL/GenBank/DDBJ whole genome shotgun (WGS) entry which is preliminary data.</text>
</comment>
<evidence type="ECO:0000313" key="1">
    <source>
        <dbReference type="EMBL" id="CPT66676.1"/>
    </source>
</evidence>
<dbReference type="AlphaFoldDB" id="A0AB33T8L8"/>
<name>A0AB33T8L8_9MYCO</name>
<dbReference type="Proteomes" id="UP000038487">
    <property type="component" value="Unassembled WGS sequence"/>
</dbReference>
<gene>
    <name evidence="1" type="ORF">ERS075527_05060</name>
</gene>
<sequence>MTTPAPEEEDRVRPFADFLRELQKGRVHDELSDGLKEVVAAVRATGKAGSLTLKLSVSEQANTSMLVIKDDVTVKAPQADRQVSLWFVDREGNVTRTDPAQLQFESMKAVAESTTNIRKEA</sequence>
<organism evidence="1 2">
    <name type="scientific">Mycobacteroides abscessus</name>
    <dbReference type="NCBI Taxonomy" id="36809"/>
    <lineage>
        <taxon>Bacteria</taxon>
        <taxon>Bacillati</taxon>
        <taxon>Actinomycetota</taxon>
        <taxon>Actinomycetes</taxon>
        <taxon>Mycobacteriales</taxon>
        <taxon>Mycobacteriaceae</taxon>
        <taxon>Mycobacteroides</taxon>
    </lineage>
</organism>